<name>A0A2P2JRS0_RHIMU</name>
<reference evidence="2" key="1">
    <citation type="submission" date="2018-02" db="EMBL/GenBank/DDBJ databases">
        <title>Rhizophora mucronata_Transcriptome.</title>
        <authorList>
            <person name="Meera S.P."/>
            <person name="Sreeshan A."/>
            <person name="Augustine A."/>
        </authorList>
    </citation>
    <scope>NUCLEOTIDE SEQUENCE</scope>
    <source>
        <tissue evidence="2">Leaf</tissue>
    </source>
</reference>
<dbReference type="EMBL" id="GGEC01015677">
    <property type="protein sequence ID" value="MBW96160.1"/>
    <property type="molecule type" value="Transcribed_RNA"/>
</dbReference>
<evidence type="ECO:0000313" key="2">
    <source>
        <dbReference type="EMBL" id="MBW96160.1"/>
    </source>
</evidence>
<sequence length="65" mass="7626">MFVGRPLGVIIPFPYYGEEKVKRKGMLPEERLALISRCRGMISEEKIARKGSSLQMFKYCEKYHE</sequence>
<organism evidence="2">
    <name type="scientific">Rhizophora mucronata</name>
    <name type="common">Asiatic mangrove</name>
    <dbReference type="NCBI Taxonomy" id="61149"/>
    <lineage>
        <taxon>Eukaryota</taxon>
        <taxon>Viridiplantae</taxon>
        <taxon>Streptophyta</taxon>
        <taxon>Embryophyta</taxon>
        <taxon>Tracheophyta</taxon>
        <taxon>Spermatophyta</taxon>
        <taxon>Magnoliopsida</taxon>
        <taxon>eudicotyledons</taxon>
        <taxon>Gunneridae</taxon>
        <taxon>Pentapetalae</taxon>
        <taxon>rosids</taxon>
        <taxon>fabids</taxon>
        <taxon>Malpighiales</taxon>
        <taxon>Rhizophoraceae</taxon>
        <taxon>Rhizophora</taxon>
    </lineage>
</organism>
<protein>
    <submittedName>
        <fullName evidence="1">Uncharacterized protein LOC107469673</fullName>
    </submittedName>
</protein>
<dbReference type="EMBL" id="GGEC01015676">
    <property type="protein sequence ID" value="MBW96159.1"/>
    <property type="molecule type" value="Transcribed_RNA"/>
</dbReference>
<dbReference type="EMBL" id="GGEC01015675">
    <property type="protein sequence ID" value="MBW96158.1"/>
    <property type="molecule type" value="Transcribed_RNA"/>
</dbReference>
<accession>A0A2P2JRS0</accession>
<proteinExistence type="predicted"/>
<dbReference type="AlphaFoldDB" id="A0A2P2JRS0"/>
<evidence type="ECO:0000313" key="1">
    <source>
        <dbReference type="EMBL" id="MBW96159.1"/>
    </source>
</evidence>